<dbReference type="Proteomes" id="UP000240760">
    <property type="component" value="Unassembled WGS sequence"/>
</dbReference>
<name>A0A2T4C025_TRILO</name>
<gene>
    <name evidence="1" type="ORF">M440DRAFT_1037585</name>
</gene>
<evidence type="ECO:0000313" key="2">
    <source>
        <dbReference type="Proteomes" id="UP000240760"/>
    </source>
</evidence>
<accession>A0A2T4C025</accession>
<evidence type="ECO:0000313" key="1">
    <source>
        <dbReference type="EMBL" id="PTB74903.1"/>
    </source>
</evidence>
<organism evidence="1 2">
    <name type="scientific">Trichoderma longibrachiatum ATCC 18648</name>
    <dbReference type="NCBI Taxonomy" id="983965"/>
    <lineage>
        <taxon>Eukaryota</taxon>
        <taxon>Fungi</taxon>
        <taxon>Dikarya</taxon>
        <taxon>Ascomycota</taxon>
        <taxon>Pezizomycotina</taxon>
        <taxon>Sordariomycetes</taxon>
        <taxon>Hypocreomycetidae</taxon>
        <taxon>Hypocreales</taxon>
        <taxon>Hypocreaceae</taxon>
        <taxon>Trichoderma</taxon>
    </lineage>
</organism>
<sequence length="74" mass="8416">MPASTAKRRRKYVTPNNQKRGGGVWTLDLLEAQTPRFSSMSPALPANVAITLLAGLIWTAVKRHWRRLCHRCRC</sequence>
<dbReference type="EMBL" id="KZ679135">
    <property type="protein sequence ID" value="PTB74903.1"/>
    <property type="molecule type" value="Genomic_DNA"/>
</dbReference>
<dbReference type="AlphaFoldDB" id="A0A2T4C025"/>
<reference evidence="1 2" key="1">
    <citation type="submission" date="2016-07" db="EMBL/GenBank/DDBJ databases">
        <title>Multiple horizontal gene transfer events from other fungi enriched the ability of initially mycotrophic Trichoderma (Ascomycota) to feed on dead plant biomass.</title>
        <authorList>
            <consortium name="DOE Joint Genome Institute"/>
            <person name="Aerts A."/>
            <person name="Atanasova L."/>
            <person name="Chenthamara K."/>
            <person name="Zhang J."/>
            <person name="Grujic M."/>
            <person name="Henrissat B."/>
            <person name="Kuo A."/>
            <person name="Salamov A."/>
            <person name="Lipzen A."/>
            <person name="Labutti K."/>
            <person name="Barry K."/>
            <person name="Miao Y."/>
            <person name="Rahimi M.J."/>
            <person name="Shen Q."/>
            <person name="Grigoriev I.V."/>
            <person name="Kubicek C.P."/>
            <person name="Druzhinina I.S."/>
        </authorList>
    </citation>
    <scope>NUCLEOTIDE SEQUENCE [LARGE SCALE GENOMIC DNA]</scope>
    <source>
        <strain evidence="1 2">ATCC 18648</strain>
    </source>
</reference>
<proteinExistence type="predicted"/>
<keyword evidence="2" id="KW-1185">Reference proteome</keyword>
<protein>
    <submittedName>
        <fullName evidence="1">Uncharacterized protein</fullName>
    </submittedName>
</protein>